<evidence type="ECO:0000256" key="1">
    <source>
        <dbReference type="SAM" id="Phobius"/>
    </source>
</evidence>
<protein>
    <submittedName>
        <fullName evidence="2">Uncharacterized protein</fullName>
    </submittedName>
</protein>
<keyword evidence="1" id="KW-0472">Membrane</keyword>
<gene>
    <name evidence="2" type="ORF">CNF02_12870</name>
</gene>
<keyword evidence="1" id="KW-0812">Transmembrane</keyword>
<dbReference type="EMBL" id="NTJZ01000022">
    <property type="protein sequence ID" value="PDH32117.1"/>
    <property type="molecule type" value="Genomic_DNA"/>
</dbReference>
<reference evidence="2 3" key="1">
    <citation type="submission" date="2017-08" db="EMBL/GenBank/DDBJ databases">
        <title>Fine stratification of microbial communities through a metagenomic profile of the photic zone.</title>
        <authorList>
            <person name="Haro-Moreno J.M."/>
            <person name="Lopez-Perez M."/>
            <person name="De La Torre J."/>
            <person name="Picazo A."/>
            <person name="Camacho A."/>
            <person name="Rodriguez-Valera F."/>
        </authorList>
    </citation>
    <scope>NUCLEOTIDE SEQUENCE [LARGE SCALE GENOMIC DNA]</scope>
    <source>
        <strain evidence="2">MED-G28</strain>
    </source>
</reference>
<evidence type="ECO:0000313" key="3">
    <source>
        <dbReference type="Proteomes" id="UP000219329"/>
    </source>
</evidence>
<dbReference type="AlphaFoldDB" id="A0A2A5W754"/>
<dbReference type="InterPro" id="IPR036259">
    <property type="entry name" value="MFS_trans_sf"/>
</dbReference>
<organism evidence="2 3">
    <name type="scientific">OM182 bacterium MED-G28</name>
    <dbReference type="NCBI Taxonomy" id="1986256"/>
    <lineage>
        <taxon>Bacteria</taxon>
        <taxon>Pseudomonadati</taxon>
        <taxon>Pseudomonadota</taxon>
        <taxon>Gammaproteobacteria</taxon>
        <taxon>OMG group</taxon>
        <taxon>OM182 clade</taxon>
    </lineage>
</organism>
<sequence length="166" mass="17987">MDENLDVLLSMAEISAALAGFAGIIIAVVGSNSSGWDPGHLARFRLMVFSSLSAIVASLIPYVFLLNSDHINWTWSIGGLGVYLFGFSTYLIRSFVLASRNLNSYVSFGVSFLAVSATLAQFAALFGLVEPDLGIYFLGVFYLFIQSCIAFIRLVVVAILEPGRSR</sequence>
<name>A0A2A5W754_9GAMM</name>
<keyword evidence="1" id="KW-1133">Transmembrane helix</keyword>
<feature type="transmembrane region" description="Helical" evidence="1">
    <location>
        <begin position="12"/>
        <end position="32"/>
    </location>
</feature>
<feature type="transmembrane region" description="Helical" evidence="1">
    <location>
        <begin position="71"/>
        <end position="92"/>
    </location>
</feature>
<comment type="caution">
    <text evidence="2">The sequence shown here is derived from an EMBL/GenBank/DDBJ whole genome shotgun (WGS) entry which is preliminary data.</text>
</comment>
<feature type="transmembrane region" description="Helical" evidence="1">
    <location>
        <begin position="104"/>
        <end position="129"/>
    </location>
</feature>
<accession>A0A2A5W754</accession>
<dbReference type="SUPFAM" id="SSF103473">
    <property type="entry name" value="MFS general substrate transporter"/>
    <property type="match status" value="1"/>
</dbReference>
<proteinExistence type="predicted"/>
<dbReference type="Proteomes" id="UP000219329">
    <property type="component" value="Unassembled WGS sequence"/>
</dbReference>
<evidence type="ECO:0000313" key="2">
    <source>
        <dbReference type="EMBL" id="PDH32117.1"/>
    </source>
</evidence>
<feature type="transmembrane region" description="Helical" evidence="1">
    <location>
        <begin position="44"/>
        <end position="65"/>
    </location>
</feature>
<feature type="transmembrane region" description="Helical" evidence="1">
    <location>
        <begin position="135"/>
        <end position="160"/>
    </location>
</feature>